<dbReference type="SMART" id="SM00367">
    <property type="entry name" value="LRR_CC"/>
    <property type="match status" value="3"/>
</dbReference>
<sequence>MGIITNEGLYAIALSCHKLKYLNISHRTDICELSICNIIHSYPKLQQLDLRFYKITNIMIEEIASSCLNLKYLNLEGCYNISKEAVDKLNPNIHVENFVKILTPPDLIGVVRNYLSVLSQMRQRHRGERILAPEWLYSTN</sequence>
<dbReference type="AlphaFoldDB" id="A0A397TLU5"/>
<gene>
    <name evidence="1" type="ORF">C1645_811693</name>
</gene>
<reference evidence="1 2" key="1">
    <citation type="submission" date="2018-06" db="EMBL/GenBank/DDBJ databases">
        <title>Comparative genomics reveals the genomic features of Rhizophagus irregularis, R. cerebriforme, R. diaphanum and Gigaspora rosea, and their symbiotic lifestyle signature.</title>
        <authorList>
            <person name="Morin E."/>
            <person name="San Clemente H."/>
            <person name="Chen E.C.H."/>
            <person name="De La Providencia I."/>
            <person name="Hainaut M."/>
            <person name="Kuo A."/>
            <person name="Kohler A."/>
            <person name="Murat C."/>
            <person name="Tang N."/>
            <person name="Roy S."/>
            <person name="Loubradou J."/>
            <person name="Henrissat B."/>
            <person name="Grigoriev I.V."/>
            <person name="Corradi N."/>
            <person name="Roux C."/>
            <person name="Martin F.M."/>
        </authorList>
    </citation>
    <scope>NUCLEOTIDE SEQUENCE [LARGE SCALE GENOMIC DNA]</scope>
    <source>
        <strain evidence="1 2">DAOM 227022</strain>
    </source>
</reference>
<evidence type="ECO:0008006" key="3">
    <source>
        <dbReference type="Google" id="ProtNLM"/>
    </source>
</evidence>
<dbReference type="SUPFAM" id="SSF52047">
    <property type="entry name" value="RNI-like"/>
    <property type="match status" value="1"/>
</dbReference>
<proteinExistence type="predicted"/>
<dbReference type="PANTHER" id="PTHR13318:SF95">
    <property type="entry name" value="F-BOX PROTEIN YLR352W"/>
    <property type="match status" value="1"/>
</dbReference>
<dbReference type="Proteomes" id="UP000265703">
    <property type="component" value="Unassembled WGS sequence"/>
</dbReference>
<name>A0A397TLU5_9GLOM</name>
<dbReference type="EMBL" id="QKYT01000006">
    <property type="protein sequence ID" value="RIA99220.1"/>
    <property type="molecule type" value="Genomic_DNA"/>
</dbReference>
<dbReference type="GO" id="GO:0019005">
    <property type="term" value="C:SCF ubiquitin ligase complex"/>
    <property type="evidence" value="ECO:0007669"/>
    <property type="project" value="TreeGrafter"/>
</dbReference>
<evidence type="ECO:0000313" key="1">
    <source>
        <dbReference type="EMBL" id="RIA99220.1"/>
    </source>
</evidence>
<dbReference type="STRING" id="658196.A0A397TLU5"/>
<evidence type="ECO:0000313" key="2">
    <source>
        <dbReference type="Proteomes" id="UP000265703"/>
    </source>
</evidence>
<dbReference type="OrthoDB" id="550575at2759"/>
<comment type="caution">
    <text evidence="1">The sequence shown here is derived from an EMBL/GenBank/DDBJ whole genome shotgun (WGS) entry which is preliminary data.</text>
</comment>
<dbReference type="Gene3D" id="3.80.10.10">
    <property type="entry name" value="Ribonuclease Inhibitor"/>
    <property type="match status" value="1"/>
</dbReference>
<dbReference type="InterPro" id="IPR032675">
    <property type="entry name" value="LRR_dom_sf"/>
</dbReference>
<keyword evidence="2" id="KW-1185">Reference proteome</keyword>
<organism evidence="1 2">
    <name type="scientific">Glomus cerebriforme</name>
    <dbReference type="NCBI Taxonomy" id="658196"/>
    <lineage>
        <taxon>Eukaryota</taxon>
        <taxon>Fungi</taxon>
        <taxon>Fungi incertae sedis</taxon>
        <taxon>Mucoromycota</taxon>
        <taxon>Glomeromycotina</taxon>
        <taxon>Glomeromycetes</taxon>
        <taxon>Glomerales</taxon>
        <taxon>Glomeraceae</taxon>
        <taxon>Glomus</taxon>
    </lineage>
</organism>
<dbReference type="GO" id="GO:0031146">
    <property type="term" value="P:SCF-dependent proteasomal ubiquitin-dependent protein catabolic process"/>
    <property type="evidence" value="ECO:0007669"/>
    <property type="project" value="TreeGrafter"/>
</dbReference>
<dbReference type="InterPro" id="IPR006553">
    <property type="entry name" value="Leu-rich_rpt_Cys-con_subtyp"/>
</dbReference>
<accession>A0A397TLU5</accession>
<protein>
    <recommendedName>
        <fullName evidence="3">F-box domain-containing protein</fullName>
    </recommendedName>
</protein>
<dbReference type="PANTHER" id="PTHR13318">
    <property type="entry name" value="PARTNER OF PAIRED, ISOFORM B-RELATED"/>
    <property type="match status" value="1"/>
</dbReference>